<gene>
    <name evidence="3" type="ORF">PILCRDRAFT_819991</name>
</gene>
<feature type="region of interest" description="Disordered" evidence="1">
    <location>
        <begin position="1"/>
        <end position="28"/>
    </location>
</feature>
<dbReference type="EMBL" id="KN832993">
    <property type="protein sequence ID" value="KIM82687.1"/>
    <property type="molecule type" value="Genomic_DNA"/>
</dbReference>
<dbReference type="InterPro" id="IPR011333">
    <property type="entry name" value="SKP1/BTB/POZ_sf"/>
</dbReference>
<evidence type="ECO:0000256" key="1">
    <source>
        <dbReference type="SAM" id="MobiDB-lite"/>
    </source>
</evidence>
<protein>
    <recommendedName>
        <fullName evidence="2">BTB domain-containing protein</fullName>
    </recommendedName>
</protein>
<dbReference type="AlphaFoldDB" id="A0A0C3BZ94"/>
<dbReference type="Gene3D" id="3.30.710.10">
    <property type="entry name" value="Potassium Channel Kv1.1, Chain A"/>
    <property type="match status" value="1"/>
</dbReference>
<name>A0A0C3BZ94_PILCF</name>
<dbReference type="OrthoDB" id="3217871at2759"/>
<sequence length="326" mass="36923">MYSPDAQNSKQIRQDPPSTMSASQPLRSTPWFNDGNVVLQAEGKQFRVYRGILSENSVVFNDMFCLSRPGGDDEVEGCPVVCLSDKAQDLRIVLEVLHRFGTSYSHFVLKEQLPFTVVAAFMRLGTKYEIEDLRAEGIRRLHADYPSSLELYDELRNGKKLAIEPHVGRSFDIANLARETGTLSVLPVVLYSCCRIFDNEGLFEGCQTQDGNSVITLSPTDQKICILAKDKLFALQARETFGWLDLNIEQDRCPDIRCKNTKRKIFKSVWYPKPKCAALDAWTWSGRMCVDCEVDARGRHAAGRAEVWSQLPSVFALPEWDELLDE</sequence>
<dbReference type="SMART" id="SM00225">
    <property type="entry name" value="BTB"/>
    <property type="match status" value="1"/>
</dbReference>
<dbReference type="InParanoid" id="A0A0C3BZ94"/>
<reference evidence="4" key="2">
    <citation type="submission" date="2015-01" db="EMBL/GenBank/DDBJ databases">
        <title>Evolutionary Origins and Diversification of the Mycorrhizal Mutualists.</title>
        <authorList>
            <consortium name="DOE Joint Genome Institute"/>
            <consortium name="Mycorrhizal Genomics Consortium"/>
            <person name="Kohler A."/>
            <person name="Kuo A."/>
            <person name="Nagy L.G."/>
            <person name="Floudas D."/>
            <person name="Copeland A."/>
            <person name="Barry K.W."/>
            <person name="Cichocki N."/>
            <person name="Veneault-Fourrey C."/>
            <person name="LaButti K."/>
            <person name="Lindquist E.A."/>
            <person name="Lipzen A."/>
            <person name="Lundell T."/>
            <person name="Morin E."/>
            <person name="Murat C."/>
            <person name="Riley R."/>
            <person name="Ohm R."/>
            <person name="Sun H."/>
            <person name="Tunlid A."/>
            <person name="Henrissat B."/>
            <person name="Grigoriev I.V."/>
            <person name="Hibbett D.S."/>
            <person name="Martin F."/>
        </authorList>
    </citation>
    <scope>NUCLEOTIDE SEQUENCE [LARGE SCALE GENOMIC DNA]</scope>
    <source>
        <strain evidence="4">F 1598</strain>
    </source>
</reference>
<accession>A0A0C3BZ94</accession>
<dbReference type="HOGENOM" id="CLU_033082_3_1_1"/>
<proteinExistence type="predicted"/>
<dbReference type="Proteomes" id="UP000054166">
    <property type="component" value="Unassembled WGS sequence"/>
</dbReference>
<dbReference type="Pfam" id="PF00651">
    <property type="entry name" value="BTB"/>
    <property type="match status" value="1"/>
</dbReference>
<evidence type="ECO:0000259" key="2">
    <source>
        <dbReference type="PROSITE" id="PS50097"/>
    </source>
</evidence>
<evidence type="ECO:0000313" key="3">
    <source>
        <dbReference type="EMBL" id="KIM82687.1"/>
    </source>
</evidence>
<feature type="domain" description="BTB" evidence="2">
    <location>
        <begin position="35"/>
        <end position="106"/>
    </location>
</feature>
<evidence type="ECO:0000313" key="4">
    <source>
        <dbReference type="Proteomes" id="UP000054166"/>
    </source>
</evidence>
<keyword evidence="4" id="KW-1185">Reference proteome</keyword>
<dbReference type="PROSITE" id="PS50097">
    <property type="entry name" value="BTB"/>
    <property type="match status" value="1"/>
</dbReference>
<dbReference type="InterPro" id="IPR000210">
    <property type="entry name" value="BTB/POZ_dom"/>
</dbReference>
<organism evidence="3 4">
    <name type="scientific">Piloderma croceum (strain F 1598)</name>
    <dbReference type="NCBI Taxonomy" id="765440"/>
    <lineage>
        <taxon>Eukaryota</taxon>
        <taxon>Fungi</taxon>
        <taxon>Dikarya</taxon>
        <taxon>Basidiomycota</taxon>
        <taxon>Agaricomycotina</taxon>
        <taxon>Agaricomycetes</taxon>
        <taxon>Agaricomycetidae</taxon>
        <taxon>Atheliales</taxon>
        <taxon>Atheliaceae</taxon>
        <taxon>Piloderma</taxon>
    </lineage>
</organism>
<reference evidence="3 4" key="1">
    <citation type="submission" date="2014-04" db="EMBL/GenBank/DDBJ databases">
        <authorList>
            <consortium name="DOE Joint Genome Institute"/>
            <person name="Kuo A."/>
            <person name="Tarkka M."/>
            <person name="Buscot F."/>
            <person name="Kohler A."/>
            <person name="Nagy L.G."/>
            <person name="Floudas D."/>
            <person name="Copeland A."/>
            <person name="Barry K.W."/>
            <person name="Cichocki N."/>
            <person name="Veneault-Fourrey C."/>
            <person name="LaButti K."/>
            <person name="Lindquist E.A."/>
            <person name="Lipzen A."/>
            <person name="Lundell T."/>
            <person name="Morin E."/>
            <person name="Murat C."/>
            <person name="Sun H."/>
            <person name="Tunlid A."/>
            <person name="Henrissat B."/>
            <person name="Grigoriev I.V."/>
            <person name="Hibbett D.S."/>
            <person name="Martin F."/>
            <person name="Nordberg H.P."/>
            <person name="Cantor M.N."/>
            <person name="Hua S.X."/>
        </authorList>
    </citation>
    <scope>NUCLEOTIDE SEQUENCE [LARGE SCALE GENOMIC DNA]</scope>
    <source>
        <strain evidence="3 4">F 1598</strain>
    </source>
</reference>